<organism evidence="3 4">
    <name type="scientific">Pantoea ananatis (strain AJ13355)</name>
    <dbReference type="NCBI Taxonomy" id="932677"/>
    <lineage>
        <taxon>Bacteria</taxon>
        <taxon>Pseudomonadati</taxon>
        <taxon>Pseudomonadota</taxon>
        <taxon>Gammaproteobacteria</taxon>
        <taxon>Enterobacterales</taxon>
        <taxon>Erwiniaceae</taxon>
        <taxon>Pantoea</taxon>
    </lineage>
</organism>
<comment type="similarity">
    <text evidence="1">Belongs to the short-chain dehydrogenases/reductases (SDR) family.</text>
</comment>
<dbReference type="PRINTS" id="PR00081">
    <property type="entry name" value="GDHRDH"/>
</dbReference>
<evidence type="ECO:0000256" key="2">
    <source>
        <dbReference type="ARBA" id="ARBA00023002"/>
    </source>
</evidence>
<dbReference type="PATRIC" id="fig|553.3.peg.221"/>
<reference evidence="4" key="1">
    <citation type="journal article" date="2012" name="Appl. Microbiol. Biotechnol.">
        <title>The complete genome sequence of Pantoea ananatis AJ13355, an organism with great biotechnological potential.</title>
        <authorList>
            <person name="Hara Y."/>
            <person name="Kadotani N."/>
            <person name="Izui H."/>
            <person name="Katashkina J.I."/>
            <person name="Kuvaeva T.M."/>
            <person name="Andreeva I.G."/>
            <person name="Golubeva L.I."/>
            <person name="Malko D.B."/>
            <person name="Makeev V.J."/>
            <person name="Mashko S.V."/>
            <person name="Kozlov Y.I."/>
        </authorList>
    </citation>
    <scope>NUCLEOTIDE SEQUENCE [LARGE SCALE GENOMIC DNA]</scope>
    <source>
        <strain evidence="4">AJ13355</strain>
    </source>
</reference>
<dbReference type="InterPro" id="IPR036291">
    <property type="entry name" value="NAD(P)-bd_dom_sf"/>
</dbReference>
<dbReference type="CDD" id="cd05233">
    <property type="entry name" value="SDR_c"/>
    <property type="match status" value="1"/>
</dbReference>
<dbReference type="eggNOG" id="COG1028">
    <property type="taxonomic scope" value="Bacteria"/>
</dbReference>
<dbReference type="Pfam" id="PF13561">
    <property type="entry name" value="adh_short_C2"/>
    <property type="match status" value="1"/>
</dbReference>
<keyword evidence="2" id="KW-0560">Oxidoreductase</keyword>
<dbReference type="GO" id="GO:0016491">
    <property type="term" value="F:oxidoreductase activity"/>
    <property type="evidence" value="ECO:0007669"/>
    <property type="project" value="UniProtKB-KW"/>
</dbReference>
<dbReference type="RefSeq" id="WP_013027657.1">
    <property type="nucleotide sequence ID" value="NC_017531.2"/>
</dbReference>
<name>A0A0H3L5C5_PANAA</name>
<dbReference type="FunFam" id="3.40.50.720:FF:000084">
    <property type="entry name" value="Short-chain dehydrogenase reductase"/>
    <property type="match status" value="1"/>
</dbReference>
<dbReference type="AlphaFoldDB" id="A0A0H3L5C5"/>
<proteinExistence type="inferred from homology"/>
<dbReference type="HOGENOM" id="CLU_010194_1_0_6"/>
<dbReference type="PANTHER" id="PTHR24321">
    <property type="entry name" value="DEHYDROGENASES, SHORT CHAIN"/>
    <property type="match status" value="1"/>
</dbReference>
<dbReference type="InterPro" id="IPR020904">
    <property type="entry name" value="Sc_DH/Rdtase_CS"/>
</dbReference>
<dbReference type="PRINTS" id="PR00080">
    <property type="entry name" value="SDRFAMILY"/>
</dbReference>
<dbReference type="OrthoDB" id="9806974at2"/>
<evidence type="ECO:0000313" key="4">
    <source>
        <dbReference type="Proteomes" id="UP000006690"/>
    </source>
</evidence>
<evidence type="ECO:0000313" key="3">
    <source>
        <dbReference type="EMBL" id="BAK13118.1"/>
    </source>
</evidence>
<dbReference type="Proteomes" id="UP000006690">
    <property type="component" value="Chromosome"/>
</dbReference>
<dbReference type="EMBL" id="AP012032">
    <property type="protein sequence ID" value="BAK13118.1"/>
    <property type="molecule type" value="Genomic_DNA"/>
</dbReference>
<gene>
    <name evidence="3" type="primary">bacC</name>
    <name evidence="3" type="ordered locus">PAJ_3038</name>
</gene>
<dbReference type="PROSITE" id="PS00061">
    <property type="entry name" value="ADH_SHORT"/>
    <property type="match status" value="1"/>
</dbReference>
<dbReference type="PANTHER" id="PTHR24321:SF8">
    <property type="entry name" value="ESTRADIOL 17-BETA-DEHYDROGENASE 8-RELATED"/>
    <property type="match status" value="1"/>
</dbReference>
<dbReference type="InterPro" id="IPR002347">
    <property type="entry name" value="SDR_fam"/>
</dbReference>
<evidence type="ECO:0000256" key="1">
    <source>
        <dbReference type="ARBA" id="ARBA00006484"/>
    </source>
</evidence>
<dbReference type="Gene3D" id="3.40.50.720">
    <property type="entry name" value="NAD(P)-binding Rossmann-like Domain"/>
    <property type="match status" value="1"/>
</dbReference>
<dbReference type="KEGG" id="paj:PAJ_3038"/>
<sequence>MSGLKLKAIITGASSGIGRALVKAFLDKGYQVEGIDRSSSEFNDTSAYRHHQLDVTDSVSLAALFETLEYGEANNVLINCAGTREICSIADLTLAQWESVFALNVTASFIAGRAFCQQLVNQNRPGNMVNLASVSGLMGEPDRTAYVSSKHAVIGLTKQLALEYGKHGIRVNAIAPGVIRTPLTESYYHDDSQLEKIKRGQFLPVLGETGDVAEAALYLTAPENRFVTGSTLVIDGGWTLGKDL</sequence>
<accession>A0A0H3L5C5</accession>
<dbReference type="SUPFAM" id="SSF51735">
    <property type="entry name" value="NAD(P)-binding Rossmann-fold domains"/>
    <property type="match status" value="1"/>
</dbReference>
<protein>
    <submittedName>
        <fullName evidence="3">Bacilysin biosynthesis oxidoreductase BacC</fullName>
    </submittedName>
</protein>